<dbReference type="STRING" id="669874.A0A1E4TVG1"/>
<dbReference type="Gene3D" id="3.40.640.10">
    <property type="entry name" value="Type I PLP-dependent aspartate aminotransferase-like (Major domain)"/>
    <property type="match status" value="1"/>
</dbReference>
<feature type="modified residue" description="N6-(pyridoxal phosphate)lysine" evidence="8">
    <location>
        <position position="198"/>
    </location>
</feature>
<dbReference type="AlphaFoldDB" id="A0A1E4TVG1"/>
<dbReference type="InterPro" id="IPR020578">
    <property type="entry name" value="Aminotrans_V_PyrdxlP_BS"/>
</dbReference>
<dbReference type="EMBL" id="KV454013">
    <property type="protein sequence ID" value="ODV95740.1"/>
    <property type="molecule type" value="Genomic_DNA"/>
</dbReference>
<evidence type="ECO:0000256" key="9">
    <source>
        <dbReference type="RuleBase" id="RU004075"/>
    </source>
</evidence>
<dbReference type="InterPro" id="IPR000192">
    <property type="entry name" value="Aminotrans_V_dom"/>
</dbReference>
<evidence type="ECO:0000313" key="13">
    <source>
        <dbReference type="Proteomes" id="UP000094236"/>
    </source>
</evidence>
<dbReference type="Pfam" id="PF00266">
    <property type="entry name" value="Aminotran_5"/>
    <property type="match status" value="1"/>
</dbReference>
<dbReference type="GO" id="GO:0004760">
    <property type="term" value="F:L-serine-pyruvate transaminase activity"/>
    <property type="evidence" value="ECO:0007669"/>
    <property type="project" value="TreeGrafter"/>
</dbReference>
<reference evidence="13" key="1">
    <citation type="submission" date="2016-05" db="EMBL/GenBank/DDBJ databases">
        <title>Comparative genomics of biotechnologically important yeasts.</title>
        <authorList>
            <consortium name="DOE Joint Genome Institute"/>
            <person name="Riley R."/>
            <person name="Haridas S."/>
            <person name="Wolfe K.H."/>
            <person name="Lopes M.R."/>
            <person name="Hittinger C.T."/>
            <person name="Goker M."/>
            <person name="Salamov A."/>
            <person name="Wisecaver J."/>
            <person name="Long T.M."/>
            <person name="Aerts A.L."/>
            <person name="Barry K."/>
            <person name="Choi C."/>
            <person name="Clum A."/>
            <person name="Coughlan A.Y."/>
            <person name="Deshpande S."/>
            <person name="Douglass A.P."/>
            <person name="Hanson S.J."/>
            <person name="Klenk H.-P."/>
            <person name="Labutti K."/>
            <person name="Lapidus A."/>
            <person name="Lindquist E."/>
            <person name="Lipzen A."/>
            <person name="Meier-Kolthoff J.P."/>
            <person name="Ohm R.A."/>
            <person name="Otillar R.P."/>
            <person name="Pangilinan J."/>
            <person name="Peng Y."/>
            <person name="Rokas A."/>
            <person name="Rosa C.A."/>
            <person name="Scheuner C."/>
            <person name="Sibirny A.A."/>
            <person name="Slot J.C."/>
            <person name="Stielow J.B."/>
            <person name="Sun H."/>
            <person name="Kurtzman C.P."/>
            <person name="Blackwell M."/>
            <person name="Grigoriev I.V."/>
            <person name="Jeffries T.W."/>
        </authorList>
    </citation>
    <scope>NUCLEOTIDE SEQUENCE [LARGE SCALE GENOMIC DNA]</scope>
    <source>
        <strain evidence="13">NRRL Y-2460</strain>
    </source>
</reference>
<dbReference type="PROSITE" id="PS00595">
    <property type="entry name" value="AA_TRANSFER_CLASS_5"/>
    <property type="match status" value="1"/>
</dbReference>
<dbReference type="InterPro" id="IPR024169">
    <property type="entry name" value="SP_NH2Trfase/AEP_transaminase"/>
</dbReference>
<evidence type="ECO:0000256" key="1">
    <source>
        <dbReference type="ARBA" id="ARBA00001933"/>
    </source>
</evidence>
<proteinExistence type="inferred from homology"/>
<protein>
    <recommendedName>
        <fullName evidence="3">alanine--glyoxylate transaminase</fullName>
        <ecNumber evidence="3">2.6.1.44</ecNumber>
    </recommendedName>
</protein>
<feature type="domain" description="Aminotransferase class V" evidence="11">
    <location>
        <begin position="24"/>
        <end position="350"/>
    </location>
</feature>
<evidence type="ECO:0000256" key="7">
    <source>
        <dbReference type="PIRSR" id="PIRSR000524-1"/>
    </source>
</evidence>
<dbReference type="GO" id="GO:0005777">
    <property type="term" value="C:peroxisome"/>
    <property type="evidence" value="ECO:0007669"/>
    <property type="project" value="TreeGrafter"/>
</dbReference>
<evidence type="ECO:0000259" key="11">
    <source>
        <dbReference type="Pfam" id="PF00266"/>
    </source>
</evidence>
<accession>A0A1E4TVG1</accession>
<comment type="similarity">
    <text evidence="2 9">Belongs to the class-V pyridoxal-phosphate-dependent aminotransferase family.</text>
</comment>
<keyword evidence="6 8" id="KW-0663">Pyridoxal phosphate</keyword>
<dbReference type="GO" id="GO:0008453">
    <property type="term" value="F:alanine-glyoxylate transaminase activity"/>
    <property type="evidence" value="ECO:0007669"/>
    <property type="project" value="UniProtKB-EC"/>
</dbReference>
<dbReference type="PANTHER" id="PTHR21152:SF24">
    <property type="entry name" value="ALANINE--GLYOXYLATE AMINOTRANSFERASE 1"/>
    <property type="match status" value="1"/>
</dbReference>
<dbReference type="PIRSF" id="PIRSF000524">
    <property type="entry name" value="SPT"/>
    <property type="match status" value="1"/>
</dbReference>
<dbReference type="SUPFAM" id="SSF53383">
    <property type="entry name" value="PLP-dependent transferases"/>
    <property type="match status" value="1"/>
</dbReference>
<dbReference type="GO" id="GO:0019265">
    <property type="term" value="P:glycine biosynthetic process, by transamination of glyoxylate"/>
    <property type="evidence" value="ECO:0007669"/>
    <property type="project" value="EnsemblFungi"/>
</dbReference>
<keyword evidence="5" id="KW-0808">Transferase</keyword>
<sequence>MAPARKLVMQPGPIEFSDSVLQAMATPSQSHMSPEFAQVFQETLIKTRSLFKSSNDSKSQPIVLAGSGTLGWDLVGSNLIDSPEEKILVLSTGFFSDSFAQCLQLYSDNVDILSAELGNVIDYSKLESHLKLKNYSIVTVTHVDTSTGVLSDIAKIASVVKKISPSTLIVVDAVCSAAVEDIEFDKWELDFVLSASQKAIGVPSGLSISIASKKVVDKVLARKSRAKNFFANLQRWIPVLVAYESGKPAYFATPPVQLVHALNVSLNSILSVPLDERFKENLKVSQDFKAKLGKLGLKVVPASGAETSALTAAYFPENINPAEFLSKVSSKGVELASGIHQGIHPKYFRVGHMGVSALDHTNGRDDVQKTYEAIKESLIELGYTVPTK</sequence>
<dbReference type="PANTHER" id="PTHR21152">
    <property type="entry name" value="AMINOTRANSFERASE CLASS V"/>
    <property type="match status" value="1"/>
</dbReference>
<dbReference type="EC" id="2.6.1.44" evidence="3"/>
<organism evidence="12 13">
    <name type="scientific">Pachysolen tannophilus NRRL Y-2460</name>
    <dbReference type="NCBI Taxonomy" id="669874"/>
    <lineage>
        <taxon>Eukaryota</taxon>
        <taxon>Fungi</taxon>
        <taxon>Dikarya</taxon>
        <taxon>Ascomycota</taxon>
        <taxon>Saccharomycotina</taxon>
        <taxon>Pichiomycetes</taxon>
        <taxon>Pachysolenaceae</taxon>
        <taxon>Pachysolen</taxon>
    </lineage>
</organism>
<name>A0A1E4TVG1_PACTA</name>
<dbReference type="InterPro" id="IPR015421">
    <property type="entry name" value="PyrdxlP-dep_Trfase_major"/>
</dbReference>
<evidence type="ECO:0000256" key="3">
    <source>
        <dbReference type="ARBA" id="ARBA00013049"/>
    </source>
</evidence>
<evidence type="ECO:0000256" key="5">
    <source>
        <dbReference type="ARBA" id="ARBA00022679"/>
    </source>
</evidence>
<dbReference type="InterPro" id="IPR015422">
    <property type="entry name" value="PyrdxlP-dep_Trfase_small"/>
</dbReference>
<dbReference type="InterPro" id="IPR015424">
    <property type="entry name" value="PyrdxlP-dep_Trfase"/>
</dbReference>
<evidence type="ECO:0000256" key="2">
    <source>
        <dbReference type="ARBA" id="ARBA00009236"/>
    </source>
</evidence>
<comment type="cofactor">
    <cofactor evidence="1 8 10">
        <name>pyridoxal 5'-phosphate</name>
        <dbReference type="ChEBI" id="CHEBI:597326"/>
    </cofactor>
</comment>
<dbReference type="Proteomes" id="UP000094236">
    <property type="component" value="Unassembled WGS sequence"/>
</dbReference>
<evidence type="ECO:0000256" key="6">
    <source>
        <dbReference type="ARBA" id="ARBA00022898"/>
    </source>
</evidence>
<keyword evidence="13" id="KW-1185">Reference proteome</keyword>
<evidence type="ECO:0000256" key="8">
    <source>
        <dbReference type="PIRSR" id="PIRSR000524-50"/>
    </source>
</evidence>
<keyword evidence="4" id="KW-0032">Aminotransferase</keyword>
<gene>
    <name evidence="12" type="ORF">PACTADRAFT_66567</name>
</gene>
<evidence type="ECO:0000256" key="10">
    <source>
        <dbReference type="RuleBase" id="RU004504"/>
    </source>
</evidence>
<dbReference type="FunFam" id="3.40.640.10:FF:000027">
    <property type="entry name" value="Serine--pyruvate aminotransferase, mitochondrial"/>
    <property type="match status" value="1"/>
</dbReference>
<feature type="binding site" evidence="7">
    <location>
        <position position="349"/>
    </location>
    <ligand>
        <name>substrate</name>
    </ligand>
</feature>
<dbReference type="Gene3D" id="3.90.1150.10">
    <property type="entry name" value="Aspartate Aminotransferase, domain 1"/>
    <property type="match status" value="1"/>
</dbReference>
<evidence type="ECO:0000256" key="4">
    <source>
        <dbReference type="ARBA" id="ARBA00022576"/>
    </source>
</evidence>
<evidence type="ECO:0000313" key="12">
    <source>
        <dbReference type="EMBL" id="ODV95740.1"/>
    </source>
</evidence>
<dbReference type="OrthoDB" id="7403325at2759"/>